<sequence length="168" mass="19081">MGSNNHLKLAPMFKLPLRDAKSLRNKPKRPIRSVRLVLKKNTDKNTDGDSQMLNNDVKPYHDRFGIVNSCNGFLSLCCPFKGNPLVICNPVTGEFMRLPNRLHGASILLYHSRNCLIYYEPDRYGFKVFRIHGTDSELVEIIPHIPSLVSLKDVVEGGNIEVLNIYSM</sequence>
<dbReference type="Proteomes" id="UP000242715">
    <property type="component" value="Unassembled WGS sequence"/>
</dbReference>
<dbReference type="EMBL" id="DF973133">
    <property type="protein sequence ID" value="GAU13216.1"/>
    <property type="molecule type" value="Genomic_DNA"/>
</dbReference>
<dbReference type="OrthoDB" id="610337at2759"/>
<accession>A0A2Z6LHA2</accession>
<evidence type="ECO:0008006" key="3">
    <source>
        <dbReference type="Google" id="ProtNLM"/>
    </source>
</evidence>
<gene>
    <name evidence="1" type="ORF">TSUD_234230</name>
</gene>
<organism evidence="1 2">
    <name type="scientific">Trifolium subterraneum</name>
    <name type="common">Subterranean clover</name>
    <dbReference type="NCBI Taxonomy" id="3900"/>
    <lineage>
        <taxon>Eukaryota</taxon>
        <taxon>Viridiplantae</taxon>
        <taxon>Streptophyta</taxon>
        <taxon>Embryophyta</taxon>
        <taxon>Tracheophyta</taxon>
        <taxon>Spermatophyta</taxon>
        <taxon>Magnoliopsida</taxon>
        <taxon>eudicotyledons</taxon>
        <taxon>Gunneridae</taxon>
        <taxon>Pentapetalae</taxon>
        <taxon>rosids</taxon>
        <taxon>fabids</taxon>
        <taxon>Fabales</taxon>
        <taxon>Fabaceae</taxon>
        <taxon>Papilionoideae</taxon>
        <taxon>50 kb inversion clade</taxon>
        <taxon>NPAAA clade</taxon>
        <taxon>Hologalegina</taxon>
        <taxon>IRL clade</taxon>
        <taxon>Trifolieae</taxon>
        <taxon>Trifolium</taxon>
    </lineage>
</organism>
<protein>
    <recommendedName>
        <fullName evidence="3">F-box associated domain-containing protein</fullName>
    </recommendedName>
</protein>
<proteinExistence type="predicted"/>
<keyword evidence="2" id="KW-1185">Reference proteome</keyword>
<evidence type="ECO:0000313" key="2">
    <source>
        <dbReference type="Proteomes" id="UP000242715"/>
    </source>
</evidence>
<evidence type="ECO:0000313" key="1">
    <source>
        <dbReference type="EMBL" id="GAU13216.1"/>
    </source>
</evidence>
<name>A0A2Z6LHA2_TRISU</name>
<dbReference type="AlphaFoldDB" id="A0A2Z6LHA2"/>
<reference evidence="2" key="1">
    <citation type="journal article" date="2017" name="Front. Plant Sci.">
        <title>Climate Clever Clovers: New Paradigm to Reduce the Environmental Footprint of Ruminants by Breeding Low Methanogenic Forages Utilizing Haplotype Variation.</title>
        <authorList>
            <person name="Kaur P."/>
            <person name="Appels R."/>
            <person name="Bayer P.E."/>
            <person name="Keeble-Gagnere G."/>
            <person name="Wang J."/>
            <person name="Hirakawa H."/>
            <person name="Shirasawa K."/>
            <person name="Vercoe P."/>
            <person name="Stefanova K."/>
            <person name="Durmic Z."/>
            <person name="Nichols P."/>
            <person name="Revell C."/>
            <person name="Isobe S.N."/>
            <person name="Edwards D."/>
            <person name="Erskine W."/>
        </authorList>
    </citation>
    <scope>NUCLEOTIDE SEQUENCE [LARGE SCALE GENOMIC DNA]</scope>
    <source>
        <strain evidence="2">cv. Daliak</strain>
    </source>
</reference>